<protein>
    <recommendedName>
        <fullName evidence="3 13">Membrane protein insertase YidC</fullName>
    </recommendedName>
    <alternativeName>
        <fullName evidence="12 13">Foldase YidC</fullName>
    </alternativeName>
    <alternativeName>
        <fullName evidence="11 13">Membrane integrase YidC</fullName>
    </alternativeName>
    <alternativeName>
        <fullName evidence="13">Membrane protein YidC</fullName>
    </alternativeName>
</protein>
<evidence type="ECO:0000256" key="10">
    <source>
        <dbReference type="ARBA" id="ARBA00023186"/>
    </source>
</evidence>
<keyword evidence="6 13" id="KW-0812">Transmembrane</keyword>
<evidence type="ECO:0000259" key="15">
    <source>
        <dbReference type="Pfam" id="PF02096"/>
    </source>
</evidence>
<dbReference type="NCBIfam" id="TIGR03592">
    <property type="entry name" value="yidC_oxa1_cterm"/>
    <property type="match status" value="1"/>
</dbReference>
<evidence type="ECO:0000256" key="5">
    <source>
        <dbReference type="ARBA" id="ARBA00022475"/>
    </source>
</evidence>
<evidence type="ECO:0000256" key="3">
    <source>
        <dbReference type="ARBA" id="ARBA00015325"/>
    </source>
</evidence>
<dbReference type="HAMAP" id="MF_01810">
    <property type="entry name" value="YidC_type1"/>
    <property type="match status" value="1"/>
</dbReference>
<dbReference type="EMBL" id="CP133659">
    <property type="protein sequence ID" value="WMW66505.1"/>
    <property type="molecule type" value="Genomic_DNA"/>
</dbReference>
<feature type="transmembrane region" description="Helical" evidence="13">
    <location>
        <begin position="495"/>
        <end position="519"/>
    </location>
</feature>
<evidence type="ECO:0000256" key="11">
    <source>
        <dbReference type="ARBA" id="ARBA00033245"/>
    </source>
</evidence>
<evidence type="ECO:0000256" key="2">
    <source>
        <dbReference type="ARBA" id="ARBA00010527"/>
    </source>
</evidence>
<feature type="transmembrane region" description="Helical" evidence="13">
    <location>
        <begin position="411"/>
        <end position="431"/>
    </location>
</feature>
<evidence type="ECO:0000256" key="6">
    <source>
        <dbReference type="ARBA" id="ARBA00022692"/>
    </source>
</evidence>
<evidence type="ECO:0000256" key="12">
    <source>
        <dbReference type="ARBA" id="ARBA00033342"/>
    </source>
</evidence>
<dbReference type="Gene3D" id="2.70.98.90">
    <property type="match status" value="1"/>
</dbReference>
<feature type="domain" description="Membrane insertase YidC N-terminal" evidence="16">
    <location>
        <begin position="74"/>
        <end position="336"/>
    </location>
</feature>
<evidence type="ECO:0000256" key="4">
    <source>
        <dbReference type="ARBA" id="ARBA00022448"/>
    </source>
</evidence>
<evidence type="ECO:0000256" key="1">
    <source>
        <dbReference type="ARBA" id="ARBA00004429"/>
    </source>
</evidence>
<keyword evidence="18" id="KW-1185">Reference proteome</keyword>
<comment type="subunit">
    <text evidence="13">Interacts with the Sec translocase complex via SecD. Specifically interacts with transmembrane segments of nascent integral membrane proteins during membrane integration.</text>
</comment>
<dbReference type="PANTHER" id="PTHR12428:SF65">
    <property type="entry name" value="CYTOCHROME C OXIDASE ASSEMBLY PROTEIN COX18, MITOCHONDRIAL"/>
    <property type="match status" value="1"/>
</dbReference>
<dbReference type="InterPro" id="IPR001708">
    <property type="entry name" value="YidC/ALB3/OXA1/COX18"/>
</dbReference>
<dbReference type="Proteomes" id="UP001180616">
    <property type="component" value="Chromosome"/>
</dbReference>
<keyword evidence="9 13" id="KW-0472">Membrane</keyword>
<keyword evidence="7 13" id="KW-0653">Protein transport</keyword>
<dbReference type="PANTHER" id="PTHR12428">
    <property type="entry name" value="OXA1"/>
    <property type="match status" value="1"/>
</dbReference>
<accession>A0ABY9R418</accession>
<dbReference type="Pfam" id="PF02096">
    <property type="entry name" value="60KD_IMP"/>
    <property type="match status" value="1"/>
</dbReference>
<feature type="region of interest" description="Disordered" evidence="14">
    <location>
        <begin position="32"/>
        <end position="55"/>
    </location>
</feature>
<dbReference type="Pfam" id="PF14849">
    <property type="entry name" value="YidC_periplas"/>
    <property type="match status" value="1"/>
</dbReference>
<keyword evidence="4 13" id="KW-0813">Transport</keyword>
<feature type="transmembrane region" description="Helical" evidence="13">
    <location>
        <begin position="347"/>
        <end position="367"/>
    </location>
</feature>
<evidence type="ECO:0000256" key="14">
    <source>
        <dbReference type="SAM" id="MobiDB-lite"/>
    </source>
</evidence>
<dbReference type="PRINTS" id="PR00701">
    <property type="entry name" value="60KDINNERMP"/>
</dbReference>
<comment type="function">
    <text evidence="13">Required for the insertion and/or proper folding and/or complex formation of integral membrane proteins into the membrane. Involved in integration of membrane proteins that insert both dependently and independently of the Sec translocase complex, as well as at least some lipoproteins. Aids folding of multispanning membrane proteins.</text>
</comment>
<dbReference type="RefSeq" id="WP_167124294.1">
    <property type="nucleotide sequence ID" value="NZ_CP133659.1"/>
</dbReference>
<keyword evidence="5 13" id="KW-1003">Cell membrane</keyword>
<dbReference type="NCBIfam" id="TIGR03593">
    <property type="entry name" value="yidC_nterm"/>
    <property type="match status" value="1"/>
</dbReference>
<dbReference type="InterPro" id="IPR028053">
    <property type="entry name" value="Membr_insert_YidC_N"/>
</dbReference>
<dbReference type="InterPro" id="IPR028055">
    <property type="entry name" value="YidC/Oxa/ALB_C"/>
</dbReference>
<evidence type="ECO:0000256" key="9">
    <source>
        <dbReference type="ARBA" id="ARBA00023136"/>
    </source>
</evidence>
<feature type="domain" description="Membrane insertase YidC/Oxa/ALB C-terminal" evidence="15">
    <location>
        <begin position="348"/>
        <end position="533"/>
    </location>
</feature>
<dbReference type="InterPro" id="IPR047196">
    <property type="entry name" value="YidC_ALB_C"/>
</dbReference>
<evidence type="ECO:0000256" key="8">
    <source>
        <dbReference type="ARBA" id="ARBA00022989"/>
    </source>
</evidence>
<evidence type="ECO:0000259" key="16">
    <source>
        <dbReference type="Pfam" id="PF14849"/>
    </source>
</evidence>
<sequence length="536" mass="58508">MESKRAIIAIALSFVVLVGWSYLADHMGWNGQPAPQTQQEQAAPQAASQAASQAAAPAPRAETPVFLPSAGREVTVTTPLYKAVLHSGGGVLKHFSLARYRTAITAGAPAVDLVDTAATVMSPLGLLINGQPSWSTGQWSFDGGDLSLAAGQSGVLTFTGEVDGVRVVRELTFNADTYLISEKVRLAPLADARTVRLGFTVGTGNLSPNGGQYDHTRVAWLHDGSFSEKTSASDLEKGVLETGTLSWGAVMSNYFLVAAAPADTTGVTMKGKLQEGVYRVAMERGDVSIPAGGETTAACSYWIGPKERGLLKEAPNQLSEAINLGWFSIIARPLVDLLVFFDKYVGNYGVAIILLTVLIKLVFWPLSHKSYKSMEQMKKLQPMLQKLREKHGDDREKMNEEMMRLYKTYKVNPAGGCLPMVVQIPVFFGLYQALLNAIELRHASFITHLPFTDMVWLADLSAKDPYYITPIIMGATMLLQQKLTPAPGDPTQAKIMMFMPVVFTFMFLSFPSGLVVYWLCNNVLSIAQQWWMLRKA</sequence>
<dbReference type="CDD" id="cd20070">
    <property type="entry name" value="5TM_YidC_Alb3"/>
    <property type="match status" value="1"/>
</dbReference>
<evidence type="ECO:0000256" key="7">
    <source>
        <dbReference type="ARBA" id="ARBA00022927"/>
    </source>
</evidence>
<keyword evidence="10 13" id="KW-0143">Chaperone</keyword>
<keyword evidence="8 13" id="KW-1133">Transmembrane helix</keyword>
<feature type="transmembrane region" description="Helical" evidence="13">
    <location>
        <begin position="6"/>
        <end position="23"/>
    </location>
</feature>
<dbReference type="InterPro" id="IPR038221">
    <property type="entry name" value="YidC_periplasmic_sf"/>
</dbReference>
<name>A0ABY9R418_9BACT</name>
<comment type="subcellular location">
    <subcellularLocation>
        <location evidence="1">Cell inner membrane</location>
        <topology evidence="1">Multi-pass membrane protein</topology>
    </subcellularLocation>
    <subcellularLocation>
        <location evidence="13">Cell membrane</location>
        <topology evidence="13">Multi-pass membrane protein</topology>
    </subcellularLocation>
</comment>
<proteinExistence type="inferred from homology"/>
<organism evidence="17 18">
    <name type="scientific">Nitratidesulfovibrio liaohensis</name>
    <dbReference type="NCBI Taxonomy" id="2604158"/>
    <lineage>
        <taxon>Bacteria</taxon>
        <taxon>Pseudomonadati</taxon>
        <taxon>Thermodesulfobacteriota</taxon>
        <taxon>Desulfovibrionia</taxon>
        <taxon>Desulfovibrionales</taxon>
        <taxon>Desulfovibrionaceae</taxon>
        <taxon>Nitratidesulfovibrio</taxon>
    </lineage>
</organism>
<evidence type="ECO:0000313" key="17">
    <source>
        <dbReference type="EMBL" id="WMW66505.1"/>
    </source>
</evidence>
<dbReference type="CDD" id="cd19961">
    <property type="entry name" value="EcYidC-like_peri"/>
    <property type="match status" value="1"/>
</dbReference>
<comment type="similarity">
    <text evidence="2 13">Belongs to the OXA1/ALB3/YidC family. Type 1 subfamily.</text>
</comment>
<evidence type="ECO:0000256" key="13">
    <source>
        <dbReference type="HAMAP-Rule" id="MF_01810"/>
    </source>
</evidence>
<gene>
    <name evidence="13 17" type="primary">yidC</name>
    <name evidence="17" type="ORF">KPS_001081</name>
</gene>
<dbReference type="PRINTS" id="PR01900">
    <property type="entry name" value="YIDCPROTEIN"/>
</dbReference>
<reference evidence="17" key="1">
    <citation type="submission" date="2023-09" db="EMBL/GenBank/DDBJ databases">
        <authorList>
            <consortium name="CW5 consortium"/>
            <person name="Lu C.-W."/>
        </authorList>
    </citation>
    <scope>NUCLEOTIDE SEQUENCE</scope>
    <source>
        <strain evidence="17">KPS</strain>
    </source>
</reference>
<evidence type="ECO:0000313" key="18">
    <source>
        <dbReference type="Proteomes" id="UP001180616"/>
    </source>
</evidence>
<dbReference type="InterPro" id="IPR019998">
    <property type="entry name" value="Membr_insert_YidC"/>
</dbReference>